<keyword evidence="2" id="KW-1185">Reference proteome</keyword>
<dbReference type="AlphaFoldDB" id="A0A4R6E0E2"/>
<name>A0A4R6E0E2_9RHOO</name>
<evidence type="ECO:0000313" key="1">
    <source>
        <dbReference type="EMBL" id="TDN50449.1"/>
    </source>
</evidence>
<proteinExistence type="predicted"/>
<dbReference type="Proteomes" id="UP000295129">
    <property type="component" value="Unassembled WGS sequence"/>
</dbReference>
<evidence type="ECO:0000313" key="2">
    <source>
        <dbReference type="Proteomes" id="UP000295129"/>
    </source>
</evidence>
<accession>A0A4R6E0E2</accession>
<sequence length="84" mass="9820">MATPLSPRQRLERMRQTASYVYDRALQDMRTCIAHGVDAEYHRGAMNALWMLDIIDDIQRRAFVNELAFLACRRLQRRAEGLPV</sequence>
<protein>
    <submittedName>
        <fullName evidence="1">Uncharacterized protein</fullName>
    </submittedName>
</protein>
<comment type="caution">
    <text evidence="1">The sequence shown here is derived from an EMBL/GenBank/DDBJ whole genome shotgun (WGS) entry which is preliminary data.</text>
</comment>
<organism evidence="1 2">
    <name type="scientific">Azoarcus indigens</name>
    <dbReference type="NCBI Taxonomy" id="29545"/>
    <lineage>
        <taxon>Bacteria</taxon>
        <taxon>Pseudomonadati</taxon>
        <taxon>Pseudomonadota</taxon>
        <taxon>Betaproteobacteria</taxon>
        <taxon>Rhodocyclales</taxon>
        <taxon>Zoogloeaceae</taxon>
        <taxon>Azoarcus</taxon>
    </lineage>
</organism>
<dbReference type="RefSeq" id="WP_133591710.1">
    <property type="nucleotide sequence ID" value="NZ_SNVV01000009.1"/>
</dbReference>
<gene>
    <name evidence="1" type="ORF">C7389_109143</name>
</gene>
<dbReference type="EMBL" id="SNVV01000009">
    <property type="protein sequence ID" value="TDN50449.1"/>
    <property type="molecule type" value="Genomic_DNA"/>
</dbReference>
<reference evidence="1 2" key="1">
    <citation type="submission" date="2019-03" db="EMBL/GenBank/DDBJ databases">
        <title>Genomic Encyclopedia of Type Strains, Phase IV (KMG-IV): sequencing the most valuable type-strain genomes for metagenomic binning, comparative biology and taxonomic classification.</title>
        <authorList>
            <person name="Goeker M."/>
        </authorList>
    </citation>
    <scope>NUCLEOTIDE SEQUENCE [LARGE SCALE GENOMIC DNA]</scope>
    <source>
        <strain evidence="1 2">DSM 12121</strain>
    </source>
</reference>